<sequence>MTFVDFTAIFATIIISISVTFLLGKRWQFWFNLHLTGYGRIIYWLTIGLAGASLILARVLNDILTSGLHLFLLTIAGLMICSVFITLIFEIVYRVSKKQIKPNLWHKISYIIAVVALFCFGHEMAINPKIVDYQVVINKSANVDHLRIVQLSDIHINEHTSASMIQNMIDKLNSLKPDFIVITGDTLDKRLKPFVENGFIEQFQQLKSKYGNYIIFGNHEYLGTQDNNNREEDIINAFKRANLKVLKDDIVYLDEVGITLIGRDDFSSYKYDVKRASLSDLIMFSDTDRPIILLDHQPRDIKDVAEQQVDLMLSGHTHGGQIFPINILVAMMYKNANGIYHDADHHFTSIVNSGYGFGGPPIRLMTRSEIVVIDVSFVNKTTIQ</sequence>
<organism evidence="3 4">
    <name type="scientific">Gilliamella apis</name>
    <dbReference type="NCBI Taxonomy" id="1970738"/>
    <lineage>
        <taxon>Bacteria</taxon>
        <taxon>Pseudomonadati</taxon>
        <taxon>Pseudomonadota</taxon>
        <taxon>Gammaproteobacteria</taxon>
        <taxon>Orbales</taxon>
        <taxon>Orbaceae</taxon>
        <taxon>Gilliamella</taxon>
    </lineage>
</organism>
<keyword evidence="1" id="KW-1133">Transmembrane helix</keyword>
<keyword evidence="1" id="KW-0472">Membrane</keyword>
<feature type="transmembrane region" description="Helical" evidence="1">
    <location>
        <begin position="104"/>
        <end position="125"/>
    </location>
</feature>
<dbReference type="PANTHER" id="PTHR31302">
    <property type="entry name" value="TRANSMEMBRANE PROTEIN WITH METALLOPHOSPHOESTERASE DOMAIN-RELATED"/>
    <property type="match status" value="1"/>
</dbReference>
<dbReference type="OrthoDB" id="9780884at2"/>
<name>A0A242NWU6_9GAMM</name>
<dbReference type="Pfam" id="PF00149">
    <property type="entry name" value="Metallophos"/>
    <property type="match status" value="1"/>
</dbReference>
<feature type="transmembrane region" description="Helical" evidence="1">
    <location>
        <begin position="35"/>
        <end position="56"/>
    </location>
</feature>
<evidence type="ECO:0000313" key="3">
    <source>
        <dbReference type="EMBL" id="OTQ50642.1"/>
    </source>
</evidence>
<reference evidence="3 4" key="1">
    <citation type="submission" date="2017-03" db="EMBL/GenBank/DDBJ databases">
        <title>Comparative genomics of honeybee gut symbionts reveal geographically distinct and subgroup specific antibiotic resistance.</title>
        <authorList>
            <person name="Ludvigsen J."/>
            <person name="Porcellato D."/>
            <person name="Labee-Lund T.M."/>
            <person name="Amdam G.V."/>
            <person name="Rudi K."/>
        </authorList>
    </citation>
    <scope>NUCLEOTIDE SEQUENCE [LARGE SCALE GENOMIC DNA]</scope>
    <source>
        <strain evidence="3 4">A-4-12</strain>
    </source>
</reference>
<dbReference type="InterPro" id="IPR051158">
    <property type="entry name" value="Metallophosphoesterase_sf"/>
</dbReference>
<proteinExistence type="predicted"/>
<dbReference type="EMBL" id="NASK01000085">
    <property type="protein sequence ID" value="OTQ50642.1"/>
    <property type="molecule type" value="Genomic_DNA"/>
</dbReference>
<dbReference type="AlphaFoldDB" id="A0A242NWU6"/>
<feature type="transmembrane region" description="Helical" evidence="1">
    <location>
        <begin position="6"/>
        <end position="23"/>
    </location>
</feature>
<protein>
    <recommendedName>
        <fullName evidence="2">Calcineurin-like phosphoesterase domain-containing protein</fullName>
    </recommendedName>
</protein>
<evidence type="ECO:0000313" key="4">
    <source>
        <dbReference type="Proteomes" id="UP000194968"/>
    </source>
</evidence>
<dbReference type="PANTHER" id="PTHR31302:SF0">
    <property type="entry name" value="TRANSMEMBRANE PROTEIN WITH METALLOPHOSPHOESTERASE DOMAIN"/>
    <property type="match status" value="1"/>
</dbReference>
<dbReference type="SUPFAM" id="SSF56300">
    <property type="entry name" value="Metallo-dependent phosphatases"/>
    <property type="match status" value="1"/>
</dbReference>
<keyword evidence="1" id="KW-0812">Transmembrane</keyword>
<evidence type="ECO:0000256" key="1">
    <source>
        <dbReference type="SAM" id="Phobius"/>
    </source>
</evidence>
<gene>
    <name evidence="3" type="ORF">B6D06_04040</name>
</gene>
<evidence type="ECO:0000259" key="2">
    <source>
        <dbReference type="Pfam" id="PF00149"/>
    </source>
</evidence>
<comment type="caution">
    <text evidence="3">The sequence shown here is derived from an EMBL/GenBank/DDBJ whole genome shotgun (WGS) entry which is preliminary data.</text>
</comment>
<feature type="domain" description="Calcineurin-like phosphoesterase" evidence="2">
    <location>
        <begin position="146"/>
        <end position="319"/>
    </location>
</feature>
<dbReference type="InterPro" id="IPR004843">
    <property type="entry name" value="Calcineurin-like_PHP"/>
</dbReference>
<dbReference type="InterPro" id="IPR029052">
    <property type="entry name" value="Metallo-depent_PP-like"/>
</dbReference>
<dbReference type="CDD" id="cd07385">
    <property type="entry name" value="MPP_YkuE_C"/>
    <property type="match status" value="1"/>
</dbReference>
<dbReference type="GO" id="GO:0016787">
    <property type="term" value="F:hydrolase activity"/>
    <property type="evidence" value="ECO:0007669"/>
    <property type="project" value="InterPro"/>
</dbReference>
<dbReference type="Proteomes" id="UP000194968">
    <property type="component" value="Unassembled WGS sequence"/>
</dbReference>
<accession>A0A242NWU6</accession>
<dbReference type="Gene3D" id="3.60.21.10">
    <property type="match status" value="1"/>
</dbReference>
<feature type="transmembrane region" description="Helical" evidence="1">
    <location>
        <begin position="68"/>
        <end position="92"/>
    </location>
</feature>
<dbReference type="RefSeq" id="WP_086320292.1">
    <property type="nucleotide sequence ID" value="NZ_NASK01000085.1"/>
</dbReference>